<dbReference type="Pfam" id="PF25888">
    <property type="entry name" value="WHD_DnaB"/>
    <property type="match status" value="1"/>
</dbReference>
<dbReference type="AlphaFoldDB" id="A0ABD4SY96"/>
<dbReference type="Proteomes" id="UP001203104">
    <property type="component" value="Unassembled WGS sequence"/>
</dbReference>
<proteinExistence type="predicted"/>
<evidence type="ECO:0000313" key="3">
    <source>
        <dbReference type="Proteomes" id="UP001203104"/>
    </source>
</evidence>
<evidence type="ECO:0000313" key="2">
    <source>
        <dbReference type="EMBL" id="MCI8283396.1"/>
    </source>
</evidence>
<dbReference type="RefSeq" id="WP_243216145.1">
    <property type="nucleotide sequence ID" value="NZ_VBRV01000004.1"/>
</dbReference>
<gene>
    <name evidence="2" type="ORF">FEF30_02320</name>
</gene>
<reference evidence="2 3" key="1">
    <citation type="submission" date="2019-05" db="EMBL/GenBank/DDBJ databases">
        <title>Genome sequencing and assembly of Mycoplasma hyopneumoniae strains UFV01 and UFV02.</title>
        <authorList>
            <person name="De Souza L.F."/>
            <person name="Gonzaga N.F."/>
            <person name="Santos M.R."/>
            <person name="Deeney A.S."/>
            <person name="Vidigal P.M.P."/>
            <person name="Moreira M.A.S."/>
            <person name="Fietto J.R.L."/>
            <person name="Bressan G.C."/>
            <person name="Rycroft A.N."/>
            <person name="Silva Junior A."/>
        </authorList>
    </citation>
    <scope>NUCLEOTIDE SEQUENCE [LARGE SCALE GENOMIC DNA]</scope>
    <source>
        <strain evidence="2 3">UFV01</strain>
    </source>
</reference>
<sequence>MHPCFVISKFDFNKNDLNNLLYFYYPIIGSQCSTLFRYLLSIKNVDETVDYEFLEKIFEINFENFNKNREILESLNLIETFYDSEQKKYFINLKAPLNSNQIDKNPYLKSLIVQKITLSTYTNLIQKFKNTQKISKNKQIDTLNLRNLSKKFYELFELNSEKINNLLTFPEDFDNEKAKKGLDFEDYHLYLAKKIIRPRVRNALKSYQNERNFSNYAINCVIDYCYKTNNQIIFNYMKKILDDLWDNKIINGEDVEIELKEIFKQKQKNSQKLLILKNKNNLVYIEDEKQLEKNSKVSNLETKNNLGEIDWIVDELNSGEGWL</sequence>
<accession>A0ABD4SY96</accession>
<dbReference type="InterPro" id="IPR058660">
    <property type="entry name" value="WHD_DnaB"/>
</dbReference>
<evidence type="ECO:0000259" key="1">
    <source>
        <dbReference type="Pfam" id="PF25888"/>
    </source>
</evidence>
<organism evidence="2 3">
    <name type="scientific">Mesomycoplasma hyopneumoniae</name>
    <name type="common">Mycoplasma hyopneumoniae</name>
    <dbReference type="NCBI Taxonomy" id="2099"/>
    <lineage>
        <taxon>Bacteria</taxon>
        <taxon>Bacillati</taxon>
        <taxon>Mycoplasmatota</taxon>
        <taxon>Mycoplasmoidales</taxon>
        <taxon>Metamycoplasmataceae</taxon>
        <taxon>Mesomycoplasma</taxon>
    </lineage>
</organism>
<comment type="caution">
    <text evidence="2">The sequence shown here is derived from an EMBL/GenBank/DDBJ whole genome shotgun (WGS) entry which is preliminary data.</text>
</comment>
<name>A0ABD4SY96_MESHO</name>
<feature type="domain" description="Replicative helicase loading/DNA remodeling protein DnaB N-terminal winged helix" evidence="1">
    <location>
        <begin position="13"/>
        <end position="196"/>
    </location>
</feature>
<protein>
    <submittedName>
        <fullName evidence="2">Chromosome replication initiation protein</fullName>
    </submittedName>
</protein>
<dbReference type="EMBL" id="VBRW01000005">
    <property type="protein sequence ID" value="MCI8283396.1"/>
    <property type="molecule type" value="Genomic_DNA"/>
</dbReference>